<dbReference type="InterPro" id="IPR036770">
    <property type="entry name" value="Ankyrin_rpt-contain_sf"/>
</dbReference>
<accession>A0A8S3QXP4</accession>
<comment type="caution">
    <text evidence="5">The sequence shown here is derived from an EMBL/GenBank/DDBJ whole genome shotgun (WGS) entry which is preliminary data.</text>
</comment>
<evidence type="ECO:0000256" key="4">
    <source>
        <dbReference type="SAM" id="MobiDB-lite"/>
    </source>
</evidence>
<evidence type="ECO:0000256" key="1">
    <source>
        <dbReference type="ARBA" id="ARBA00022737"/>
    </source>
</evidence>
<dbReference type="SUPFAM" id="SSF48403">
    <property type="entry name" value="Ankyrin repeat"/>
    <property type="match status" value="3"/>
</dbReference>
<dbReference type="Gene3D" id="1.25.40.20">
    <property type="entry name" value="Ankyrin repeat-containing domain"/>
    <property type="match status" value="5"/>
</dbReference>
<dbReference type="Pfam" id="PF12796">
    <property type="entry name" value="Ank_2"/>
    <property type="match status" value="2"/>
</dbReference>
<feature type="repeat" description="ANK" evidence="3">
    <location>
        <begin position="350"/>
        <end position="382"/>
    </location>
</feature>
<proteinExistence type="predicted"/>
<dbReference type="SMART" id="SM00248">
    <property type="entry name" value="ANK"/>
    <property type="match status" value="11"/>
</dbReference>
<dbReference type="EMBL" id="CAJPWZ010000722">
    <property type="protein sequence ID" value="CAG2199665.1"/>
    <property type="molecule type" value="Genomic_DNA"/>
</dbReference>
<sequence>MTDVARCLMEHKAKINIVNEDGRTPLYHACDVGHTCIVSALKDSLEMTHLLLENNADCNICIDTGERIVDTFTNHAQKSLEDEKQDLLKTVMNNGSPNVRNYVFHKSSKYPFRKRSLDYDIDGWDIESSDDYDSDSSSDYDSDSSYGSDSDSSYGSENMDIFPIRNMLYDVQNMKRQDYIFGVVAGSSPLHIACFMGWLDVGRCLLKHNSNINLTKEDGTTPLFYACEVGHTDMVRVLLAKGADTQISRLDGKFPLNIAICNAHTKIIKLLLDKSSNVDLYDNDGCSPLISASFNGQSDIVELLLKMNPNVNHRNKNGVSPLHAASKNGHTDIVRLLLMNNSNVDLWDNDVWSPLYMASWKGHTNIVRLLLEKNPNNAINDNKGFSPLQAAIRKEHTDIVSLMLEKNRNVHRCENEWFATALWSSCIINSTCIVQLLIKHIPDNNVLEICGSCALFLSTLYGNENILQLLLENNVDSNICLDGKLSITNMLTTNYPYVRLDDASKQSSDFYLKRALSNVIDYVRMNMTKNLDYAIDVISESSPLHIACFTGKIHVVHCLLEHKANINMKKHDGTTPLILCM</sequence>
<dbReference type="PROSITE" id="PS50088">
    <property type="entry name" value="ANK_REPEAT"/>
    <property type="match status" value="8"/>
</dbReference>
<name>A0A8S3QXP4_MYTED</name>
<gene>
    <name evidence="5" type="ORF">MEDL_14253</name>
</gene>
<feature type="repeat" description="ANK" evidence="3">
    <location>
        <begin position="185"/>
        <end position="217"/>
    </location>
</feature>
<feature type="repeat" description="ANK" evidence="3">
    <location>
        <begin position="383"/>
        <end position="415"/>
    </location>
</feature>
<feature type="repeat" description="ANK" evidence="3">
    <location>
        <begin position="251"/>
        <end position="283"/>
    </location>
</feature>
<dbReference type="PANTHER" id="PTHR24198:SF165">
    <property type="entry name" value="ANKYRIN REPEAT-CONTAINING PROTEIN-RELATED"/>
    <property type="match status" value="1"/>
</dbReference>
<feature type="repeat" description="ANK" evidence="3">
    <location>
        <begin position="284"/>
        <end position="316"/>
    </location>
</feature>
<dbReference type="PANTHER" id="PTHR24198">
    <property type="entry name" value="ANKYRIN REPEAT AND PROTEIN KINASE DOMAIN-CONTAINING PROTEIN"/>
    <property type="match status" value="1"/>
</dbReference>
<dbReference type="Pfam" id="PF13637">
    <property type="entry name" value="Ank_4"/>
    <property type="match status" value="1"/>
</dbReference>
<evidence type="ECO:0000313" key="6">
    <source>
        <dbReference type="Proteomes" id="UP000683360"/>
    </source>
</evidence>
<feature type="repeat" description="ANK" evidence="3">
    <location>
        <begin position="539"/>
        <end position="571"/>
    </location>
</feature>
<keyword evidence="1" id="KW-0677">Repeat</keyword>
<dbReference type="Pfam" id="PF00023">
    <property type="entry name" value="Ank"/>
    <property type="match status" value="3"/>
</dbReference>
<evidence type="ECO:0000313" key="5">
    <source>
        <dbReference type="EMBL" id="CAG2199665.1"/>
    </source>
</evidence>
<dbReference type="PROSITE" id="PS50297">
    <property type="entry name" value="ANK_REP_REGION"/>
    <property type="match status" value="6"/>
</dbReference>
<evidence type="ECO:0000256" key="3">
    <source>
        <dbReference type="PROSITE-ProRule" id="PRU00023"/>
    </source>
</evidence>
<dbReference type="InterPro" id="IPR002110">
    <property type="entry name" value="Ankyrin_rpt"/>
</dbReference>
<reference evidence="5" key="1">
    <citation type="submission" date="2021-03" db="EMBL/GenBank/DDBJ databases">
        <authorList>
            <person name="Bekaert M."/>
        </authorList>
    </citation>
    <scope>NUCLEOTIDE SEQUENCE</scope>
</reference>
<organism evidence="5 6">
    <name type="scientific">Mytilus edulis</name>
    <name type="common">Blue mussel</name>
    <dbReference type="NCBI Taxonomy" id="6550"/>
    <lineage>
        <taxon>Eukaryota</taxon>
        <taxon>Metazoa</taxon>
        <taxon>Spiralia</taxon>
        <taxon>Lophotrochozoa</taxon>
        <taxon>Mollusca</taxon>
        <taxon>Bivalvia</taxon>
        <taxon>Autobranchia</taxon>
        <taxon>Pteriomorphia</taxon>
        <taxon>Mytilida</taxon>
        <taxon>Mytiloidea</taxon>
        <taxon>Mytilidae</taxon>
        <taxon>Mytilinae</taxon>
        <taxon>Mytilus</taxon>
    </lineage>
</organism>
<dbReference type="Proteomes" id="UP000683360">
    <property type="component" value="Unassembled WGS sequence"/>
</dbReference>
<dbReference type="OrthoDB" id="6143116at2759"/>
<dbReference type="PRINTS" id="PR01415">
    <property type="entry name" value="ANKYRIN"/>
</dbReference>
<feature type="repeat" description="ANK" evidence="3">
    <location>
        <begin position="317"/>
        <end position="349"/>
    </location>
</feature>
<evidence type="ECO:0000256" key="2">
    <source>
        <dbReference type="ARBA" id="ARBA00023043"/>
    </source>
</evidence>
<feature type="compositionally biased region" description="Low complexity" evidence="4">
    <location>
        <begin position="143"/>
        <end position="154"/>
    </location>
</feature>
<keyword evidence="2 3" id="KW-0040">ANK repeat</keyword>
<feature type="repeat" description="ANK" evidence="3">
    <location>
        <begin position="218"/>
        <end position="250"/>
    </location>
</feature>
<feature type="compositionally biased region" description="Acidic residues" evidence="4">
    <location>
        <begin position="129"/>
        <end position="142"/>
    </location>
</feature>
<feature type="region of interest" description="Disordered" evidence="4">
    <location>
        <begin position="129"/>
        <end position="154"/>
    </location>
</feature>
<keyword evidence="6" id="KW-1185">Reference proteome</keyword>
<protein>
    <submittedName>
        <fullName evidence="5">Uncharacterized protein</fullName>
    </submittedName>
</protein>
<dbReference type="AlphaFoldDB" id="A0A8S3QXP4"/>